<evidence type="ECO:0000259" key="1">
    <source>
        <dbReference type="Pfam" id="PF00070"/>
    </source>
</evidence>
<dbReference type="InterPro" id="IPR053212">
    <property type="entry name" value="DHP_3-monooxygenase"/>
</dbReference>
<dbReference type="InterPro" id="IPR054707">
    <property type="entry name" value="DhpH_subs-bd"/>
</dbReference>
<accession>A0ABR2HQ89</accession>
<dbReference type="Gene3D" id="3.50.50.60">
    <property type="entry name" value="FAD/NAD(P)-binding domain"/>
    <property type="match status" value="1"/>
</dbReference>
<dbReference type="SUPFAM" id="SSF54373">
    <property type="entry name" value="FAD-linked reductases, C-terminal domain"/>
    <property type="match status" value="1"/>
</dbReference>
<protein>
    <submittedName>
        <fullName evidence="3">FAD/NAD(P)-binding domain-containing protein</fullName>
    </submittedName>
</protein>
<dbReference type="SUPFAM" id="SSF51905">
    <property type="entry name" value="FAD/NAD(P)-binding domain"/>
    <property type="match status" value="1"/>
</dbReference>
<evidence type="ECO:0000259" key="2">
    <source>
        <dbReference type="Pfam" id="PF22607"/>
    </source>
</evidence>
<dbReference type="EMBL" id="JAPCWZ010000009">
    <property type="protein sequence ID" value="KAK8850857.1"/>
    <property type="molecule type" value="Genomic_DNA"/>
</dbReference>
<evidence type="ECO:0000313" key="3">
    <source>
        <dbReference type="EMBL" id="KAK8850857.1"/>
    </source>
</evidence>
<sequence length="454" mass="51880">MQRGEHDQMENPMKVVIVGGSLTGLMCGIALKQAGNDVKILEREDDERESHMAGVCLGVDAGDFLALHDRQTGVFSHRCLRIQALKRDESVQVFVNARRDITNWDTFYYRLRSNLDGYTSTHYPAPSQTAETDGSVAYERYSQVLDVGPSPSSPGKMRLTVQRRGAEHRLQIDADLVIGADGPDSFIRSRYQPHVRREYAGYVAWRGTVPESEVSESTRHLFRRSVTVFMMEGHHHCLVYTIPGKDGSLEPGEKYLNFLWYTNHSEEELQDIMVDAVDGHRHHNIVPRGRVRQDIWERQLQRAREIPFAGPFLEVITQIRQPFVQVVTDFCSTQAAFEGGKVLLVGDGLSLFRPHTAFSGTQAAFHALRTAELVKGKISVQKWEETVLRYSRIHWLQSIWYGEFYQGTMTKAFMSAIRFWAYCGVDRIKSWWRGEESLLRGTSSRVEAYEDEVV</sequence>
<proteinExistence type="predicted"/>
<reference evidence="3 4" key="1">
    <citation type="journal article" date="2024" name="IMA Fungus">
        <title>Apiospora arundinis, a panoply of carbohydrate-active enzymes and secondary metabolites.</title>
        <authorList>
            <person name="Sorensen T."/>
            <person name="Petersen C."/>
            <person name="Muurmann A.T."/>
            <person name="Christiansen J.V."/>
            <person name="Brundto M.L."/>
            <person name="Overgaard C.K."/>
            <person name="Boysen A.T."/>
            <person name="Wollenberg R.D."/>
            <person name="Larsen T.O."/>
            <person name="Sorensen J.L."/>
            <person name="Nielsen K.L."/>
            <person name="Sondergaard T.E."/>
        </authorList>
    </citation>
    <scope>NUCLEOTIDE SEQUENCE [LARGE SCALE GENOMIC DNA]</scope>
    <source>
        <strain evidence="3 4">AAU 773</strain>
    </source>
</reference>
<comment type="caution">
    <text evidence="3">The sequence shown here is derived from an EMBL/GenBank/DDBJ whole genome shotgun (WGS) entry which is preliminary data.</text>
</comment>
<dbReference type="Pfam" id="PF22607">
    <property type="entry name" value="FAD_binding-like"/>
    <property type="match status" value="1"/>
</dbReference>
<evidence type="ECO:0000313" key="4">
    <source>
        <dbReference type="Proteomes" id="UP001390339"/>
    </source>
</evidence>
<dbReference type="PRINTS" id="PR00420">
    <property type="entry name" value="RNGMNOXGNASE"/>
</dbReference>
<feature type="domain" description="Pyridine nucleotide-disulphide oxidoreductase N-terminal" evidence="1">
    <location>
        <begin position="14"/>
        <end position="46"/>
    </location>
</feature>
<dbReference type="Proteomes" id="UP001390339">
    <property type="component" value="Unassembled WGS sequence"/>
</dbReference>
<feature type="domain" description="2,6-dihydroxypyridine 3-monooxygenase substrate binding" evidence="2">
    <location>
        <begin position="199"/>
        <end position="329"/>
    </location>
</feature>
<dbReference type="InterPro" id="IPR039648">
    <property type="entry name" value="DHPH_N"/>
</dbReference>
<name>A0ABR2HQ89_9PEZI</name>
<gene>
    <name evidence="3" type="ORF">PGQ11_013336</name>
</gene>
<dbReference type="InterPro" id="IPR036188">
    <property type="entry name" value="FAD/NAD-bd_sf"/>
</dbReference>
<dbReference type="Pfam" id="PF00070">
    <property type="entry name" value="Pyr_redox"/>
    <property type="match status" value="1"/>
</dbReference>
<dbReference type="Gene3D" id="3.30.9.60">
    <property type="match status" value="1"/>
</dbReference>
<dbReference type="PANTHER" id="PTHR47469:SF2">
    <property type="entry name" value="OS06G0597600 PROTEIN"/>
    <property type="match status" value="1"/>
</dbReference>
<keyword evidence="4" id="KW-1185">Reference proteome</keyword>
<dbReference type="PANTHER" id="PTHR47469">
    <property type="entry name" value="MONOOXYGENASE-LIKE"/>
    <property type="match status" value="1"/>
</dbReference>
<organism evidence="3 4">
    <name type="scientific">Apiospora arundinis</name>
    <dbReference type="NCBI Taxonomy" id="335852"/>
    <lineage>
        <taxon>Eukaryota</taxon>
        <taxon>Fungi</taxon>
        <taxon>Dikarya</taxon>
        <taxon>Ascomycota</taxon>
        <taxon>Pezizomycotina</taxon>
        <taxon>Sordariomycetes</taxon>
        <taxon>Xylariomycetidae</taxon>
        <taxon>Amphisphaeriales</taxon>
        <taxon>Apiosporaceae</taxon>
        <taxon>Apiospora</taxon>
    </lineage>
</organism>